<dbReference type="PROSITE" id="PS50011">
    <property type="entry name" value="PROTEIN_KINASE_DOM"/>
    <property type="match status" value="1"/>
</dbReference>
<dbReference type="FunFam" id="3.30.200.20:FF:000661">
    <property type="entry name" value="Serine-threonine protein kinase plant-type"/>
    <property type="match status" value="1"/>
</dbReference>
<keyword evidence="18" id="KW-0325">Glycoprotein</keyword>
<evidence type="ECO:0000256" key="19">
    <source>
        <dbReference type="ARBA" id="ARBA00047899"/>
    </source>
</evidence>
<dbReference type="InterPro" id="IPR003591">
    <property type="entry name" value="Leu-rich_rpt_typical-subtyp"/>
</dbReference>
<evidence type="ECO:0000256" key="8">
    <source>
        <dbReference type="ARBA" id="ARBA00022679"/>
    </source>
</evidence>
<dbReference type="InterPro" id="IPR051809">
    <property type="entry name" value="Plant_receptor-like_S/T_kinase"/>
</dbReference>
<comment type="catalytic activity">
    <reaction evidence="20">
        <text>L-seryl-[protein] + ATP = O-phospho-L-seryl-[protein] + ADP + H(+)</text>
        <dbReference type="Rhea" id="RHEA:17989"/>
        <dbReference type="Rhea" id="RHEA-COMP:9863"/>
        <dbReference type="Rhea" id="RHEA-COMP:11604"/>
        <dbReference type="ChEBI" id="CHEBI:15378"/>
        <dbReference type="ChEBI" id="CHEBI:29999"/>
        <dbReference type="ChEBI" id="CHEBI:30616"/>
        <dbReference type="ChEBI" id="CHEBI:83421"/>
        <dbReference type="ChEBI" id="CHEBI:456216"/>
        <dbReference type="EC" id="2.7.11.1"/>
    </reaction>
</comment>
<keyword evidence="8" id="KW-0808">Transferase</keyword>
<keyword evidence="9 22" id="KW-0812">Transmembrane</keyword>
<evidence type="ECO:0000256" key="21">
    <source>
        <dbReference type="PROSITE-ProRule" id="PRU10141"/>
    </source>
</evidence>
<dbReference type="RefSeq" id="XP_030962954.1">
    <property type="nucleotide sequence ID" value="XM_031107094.1"/>
</dbReference>
<evidence type="ECO:0000256" key="9">
    <source>
        <dbReference type="ARBA" id="ARBA00022692"/>
    </source>
</evidence>
<keyword evidence="12 21" id="KW-0547">Nucleotide-binding</keyword>
<feature type="binding site" evidence="21">
    <location>
        <position position="863"/>
    </location>
    <ligand>
        <name>ATP</name>
        <dbReference type="ChEBI" id="CHEBI:30616"/>
    </ligand>
</feature>
<evidence type="ECO:0000256" key="17">
    <source>
        <dbReference type="ARBA" id="ARBA00023170"/>
    </source>
</evidence>
<keyword evidence="26" id="KW-1185">Reference proteome</keyword>
<evidence type="ECO:0000256" key="18">
    <source>
        <dbReference type="ARBA" id="ARBA00023180"/>
    </source>
</evidence>
<dbReference type="SUPFAM" id="SSF56112">
    <property type="entry name" value="Protein kinase-like (PK-like)"/>
    <property type="match status" value="1"/>
</dbReference>
<keyword evidence="6" id="KW-0597">Phosphoprotein</keyword>
<dbReference type="GeneID" id="115984167"/>
<proteinExistence type="inferred from homology"/>
<comment type="catalytic activity">
    <reaction evidence="19">
        <text>L-threonyl-[protein] + ATP = O-phospho-L-threonyl-[protein] + ADP + H(+)</text>
        <dbReference type="Rhea" id="RHEA:46608"/>
        <dbReference type="Rhea" id="RHEA-COMP:11060"/>
        <dbReference type="Rhea" id="RHEA-COMP:11605"/>
        <dbReference type="ChEBI" id="CHEBI:15378"/>
        <dbReference type="ChEBI" id="CHEBI:30013"/>
        <dbReference type="ChEBI" id="CHEBI:30616"/>
        <dbReference type="ChEBI" id="CHEBI:61977"/>
        <dbReference type="ChEBI" id="CHEBI:456216"/>
        <dbReference type="EC" id="2.7.11.1"/>
    </reaction>
</comment>
<dbReference type="Pfam" id="PF13855">
    <property type="entry name" value="LRR_8"/>
    <property type="match status" value="4"/>
</dbReference>
<evidence type="ECO:0000256" key="2">
    <source>
        <dbReference type="ARBA" id="ARBA00008684"/>
    </source>
</evidence>
<sequence length="1118" mass="123491">MMLKMLIERPFVLLLLAFLLLQPSILQLSESSNNFTDQLALIAFKTEIISFGPNNTIFSAGNWSKATNFCEWFGVSCSRRRQRVTALNLSYVGLQGTISPHIANLSFLRLLDLTHNSFYGFLPREIGHLHRLRKLRLSHNLLEGNIPPTLHNCPKLEYLSLLNNEFNGSIPKDLGMLSMLRYLYLGENHLVGEIPSSISNMSSLEILSLKNNSLTGPIPFVIFNLSSLTSFDVTRNQFSGTLPMDLCHYCPNLKGLYIDNNIFSGQLPSQFNDCREILELSLSYNKFDGSITKGFGSLEKLELLYLGGNNLTGNIPPFISNLSMLQAFAIENNNIKGSTPSDLWRLQNLQELNLQNNHLTGTIPQNIFNITSLQMLSLLGNSLSGNLLFDTRLSCSNIAYLYLGINKISGPFPSYFSNCSNLVRLDLAFNLLSGPIPKNLGNLKYLEILSMSGNQLTVEPGHQKHSFLSSLTSCRFLQLLAISGNPLNIAIPDVIGNFSDSVEAIYASETQLKGKIPMGIGSLKNLNVLDLRANSLTGNIPSTFGALVSLQRLFLDINKIEGFIPEQLCQLKNLGELSLSNNRVAGSIPNCIGNLSLLQRLNLSSNRLASSVPSNLWSIENLLFLDLSLNSLNGSLSPNLIKLDAIAYINLSHNQLTGKIPSTIGAFEELRYLDLSKNSFQGDIPQSFTHLKGLDLLDLSNNNLSGEIPKSLEALPFLKYLNLSFNKLSGEIPSGGPFANFHMESFIGNEALCGNPNFGVPPCTSPTSQGSTMKQVFLRCIVPVIASIIIFAALVIMLRRHPQRNMQILGLPITLPTVDHRMISYLELCRGTNNFSESNLLGTGGSGSVYKGILSDGTIVAVKVLNLQLESAFRSFDAECKVLREIRHRNLVKVISTCTNLEFRALLLQYMSNGSLENWLYSHNYCLNLVQRVNIMVDVASALEYLHNGNDKSESVVHCDLKPSNILLDEDMVAHVGDFGIAKILVNATQTKTLGTLGYIAPEYGSEGRVSTKCDIYSYGIILLEMITRMKPTAEMFVGELSMRQWIASLDKMEVVDHGLLRIEDGRDVAVTQTTLSSILELGLWCSEELPDARADIKDVVAKVNKIKLTLLANIISV</sequence>
<keyword evidence="15 22" id="KW-1133">Transmembrane helix</keyword>
<dbReference type="Gene3D" id="3.30.200.20">
    <property type="entry name" value="Phosphorylase Kinase, domain 1"/>
    <property type="match status" value="1"/>
</dbReference>
<dbReference type="FunFam" id="3.80.10.10:FF:000095">
    <property type="entry name" value="LRR receptor-like serine/threonine-protein kinase GSO1"/>
    <property type="match status" value="3"/>
</dbReference>
<evidence type="ECO:0000256" key="16">
    <source>
        <dbReference type="ARBA" id="ARBA00023136"/>
    </source>
</evidence>
<dbReference type="SUPFAM" id="SSF52058">
    <property type="entry name" value="L domain-like"/>
    <property type="match status" value="2"/>
</dbReference>
<dbReference type="GO" id="GO:0005524">
    <property type="term" value="F:ATP binding"/>
    <property type="evidence" value="ECO:0007669"/>
    <property type="project" value="UniProtKB-UniRule"/>
</dbReference>
<dbReference type="Gramene" id="QL04p024544:mrna">
    <property type="protein sequence ID" value="QL04p024544:mrna"/>
    <property type="gene ID" value="QL04p024544"/>
</dbReference>
<dbReference type="InterPro" id="IPR000719">
    <property type="entry name" value="Prot_kinase_dom"/>
</dbReference>
<keyword evidence="16 22" id="KW-0472">Membrane</keyword>
<keyword evidence="10 23" id="KW-0732">Signal</keyword>
<evidence type="ECO:0000256" key="6">
    <source>
        <dbReference type="ARBA" id="ARBA00022553"/>
    </source>
</evidence>
<evidence type="ECO:0000256" key="12">
    <source>
        <dbReference type="ARBA" id="ARBA00022741"/>
    </source>
</evidence>
<dbReference type="FunFam" id="1.10.510.10:FF:000358">
    <property type="entry name" value="Putative leucine-rich repeat receptor-like serine/threonine-protein kinase"/>
    <property type="match status" value="1"/>
</dbReference>
<evidence type="ECO:0000256" key="14">
    <source>
        <dbReference type="ARBA" id="ARBA00022840"/>
    </source>
</evidence>
<evidence type="ECO:0000256" key="4">
    <source>
        <dbReference type="ARBA" id="ARBA00022475"/>
    </source>
</evidence>
<dbReference type="InterPro" id="IPR008271">
    <property type="entry name" value="Ser/Thr_kinase_AS"/>
</dbReference>
<comment type="similarity">
    <text evidence="2">Belongs to the protein kinase superfamily. Ser/Thr protein kinase family.</text>
</comment>
<dbReference type="SMART" id="SM00220">
    <property type="entry name" value="S_TKc"/>
    <property type="match status" value="1"/>
</dbReference>
<dbReference type="InterPro" id="IPR011009">
    <property type="entry name" value="Kinase-like_dom_sf"/>
</dbReference>
<keyword evidence="14 21" id="KW-0067">ATP-binding</keyword>
<dbReference type="InterPro" id="IPR001611">
    <property type="entry name" value="Leu-rich_rpt"/>
</dbReference>
<evidence type="ECO:0000256" key="20">
    <source>
        <dbReference type="ARBA" id="ARBA00048679"/>
    </source>
</evidence>
<keyword evidence="13" id="KW-0418">Kinase</keyword>
<evidence type="ECO:0000256" key="22">
    <source>
        <dbReference type="SAM" id="Phobius"/>
    </source>
</evidence>
<dbReference type="OMA" id="WVHQAFH"/>
<dbReference type="PANTHER" id="PTHR27008:SF497">
    <property type="entry name" value="OS11G0695000 PROTEIN"/>
    <property type="match status" value="1"/>
</dbReference>
<evidence type="ECO:0000256" key="11">
    <source>
        <dbReference type="ARBA" id="ARBA00022737"/>
    </source>
</evidence>
<evidence type="ECO:0000256" key="15">
    <source>
        <dbReference type="ARBA" id="ARBA00022989"/>
    </source>
</evidence>
<evidence type="ECO:0000256" key="1">
    <source>
        <dbReference type="ARBA" id="ARBA00004162"/>
    </source>
</evidence>
<keyword evidence="17" id="KW-0675">Receptor</keyword>
<evidence type="ECO:0000256" key="13">
    <source>
        <dbReference type="ARBA" id="ARBA00022777"/>
    </source>
</evidence>
<dbReference type="Pfam" id="PF00069">
    <property type="entry name" value="Pkinase"/>
    <property type="match status" value="1"/>
</dbReference>
<dbReference type="PANTHER" id="PTHR27008">
    <property type="entry name" value="OS04G0122200 PROTEIN"/>
    <property type="match status" value="1"/>
</dbReference>
<name>A0A7N2LG01_QUELO</name>
<accession>A0A7N2LG01</accession>
<keyword evidence="4" id="KW-1003">Cell membrane</keyword>
<evidence type="ECO:0000256" key="23">
    <source>
        <dbReference type="SAM" id="SignalP"/>
    </source>
</evidence>
<organism evidence="25 26">
    <name type="scientific">Quercus lobata</name>
    <name type="common">Valley oak</name>
    <dbReference type="NCBI Taxonomy" id="97700"/>
    <lineage>
        <taxon>Eukaryota</taxon>
        <taxon>Viridiplantae</taxon>
        <taxon>Streptophyta</taxon>
        <taxon>Embryophyta</taxon>
        <taxon>Tracheophyta</taxon>
        <taxon>Spermatophyta</taxon>
        <taxon>Magnoliopsida</taxon>
        <taxon>eudicotyledons</taxon>
        <taxon>Gunneridae</taxon>
        <taxon>Pentapetalae</taxon>
        <taxon>rosids</taxon>
        <taxon>fabids</taxon>
        <taxon>Fagales</taxon>
        <taxon>Fagaceae</taxon>
        <taxon>Quercus</taxon>
    </lineage>
</organism>
<reference evidence="25 26" key="1">
    <citation type="journal article" date="2016" name="G3 (Bethesda)">
        <title>First Draft Assembly and Annotation of the Genome of a California Endemic Oak Quercus lobata Nee (Fagaceae).</title>
        <authorList>
            <person name="Sork V.L."/>
            <person name="Fitz-Gibbon S.T."/>
            <person name="Puiu D."/>
            <person name="Crepeau M."/>
            <person name="Gugger P.F."/>
            <person name="Sherman R."/>
            <person name="Stevens K."/>
            <person name="Langley C.H."/>
            <person name="Pellegrini M."/>
            <person name="Salzberg S.L."/>
        </authorList>
    </citation>
    <scope>NUCLEOTIDE SEQUENCE [LARGE SCALE GENOMIC DNA]</scope>
    <source>
        <strain evidence="25 26">cv. SW786</strain>
    </source>
</reference>
<dbReference type="Gene3D" id="3.80.10.10">
    <property type="entry name" value="Ribonuclease Inhibitor"/>
    <property type="match status" value="4"/>
</dbReference>
<evidence type="ECO:0000256" key="10">
    <source>
        <dbReference type="ARBA" id="ARBA00022729"/>
    </source>
</evidence>
<dbReference type="InterPro" id="IPR017441">
    <property type="entry name" value="Protein_kinase_ATP_BS"/>
</dbReference>
<dbReference type="Pfam" id="PF08263">
    <property type="entry name" value="LRRNT_2"/>
    <property type="match status" value="1"/>
</dbReference>
<dbReference type="EnsemblPlants" id="QL04p024544:mrna">
    <property type="protein sequence ID" value="QL04p024544:mrna"/>
    <property type="gene ID" value="QL04p024544"/>
</dbReference>
<evidence type="ECO:0000313" key="25">
    <source>
        <dbReference type="EnsemblPlants" id="QL04p024544:mrna"/>
    </source>
</evidence>
<dbReference type="InterPro" id="IPR013210">
    <property type="entry name" value="LRR_N_plant-typ"/>
</dbReference>
<dbReference type="GO" id="GO:0004674">
    <property type="term" value="F:protein serine/threonine kinase activity"/>
    <property type="evidence" value="ECO:0007669"/>
    <property type="project" value="UniProtKB-KW"/>
</dbReference>
<dbReference type="InParanoid" id="A0A7N2LG01"/>
<dbReference type="Gene3D" id="1.10.510.10">
    <property type="entry name" value="Transferase(Phosphotransferase) domain 1"/>
    <property type="match status" value="1"/>
</dbReference>
<dbReference type="SMART" id="SM00369">
    <property type="entry name" value="LRR_TYP"/>
    <property type="match status" value="12"/>
</dbReference>
<evidence type="ECO:0000256" key="5">
    <source>
        <dbReference type="ARBA" id="ARBA00022527"/>
    </source>
</evidence>
<evidence type="ECO:0000313" key="26">
    <source>
        <dbReference type="Proteomes" id="UP000594261"/>
    </source>
</evidence>
<reference evidence="25" key="2">
    <citation type="submission" date="2021-01" db="UniProtKB">
        <authorList>
            <consortium name="EnsemblPlants"/>
        </authorList>
    </citation>
    <scope>IDENTIFICATION</scope>
</reference>
<dbReference type="KEGG" id="qlo:115984167"/>
<dbReference type="GO" id="GO:0005886">
    <property type="term" value="C:plasma membrane"/>
    <property type="evidence" value="ECO:0007669"/>
    <property type="project" value="UniProtKB-SubCell"/>
</dbReference>
<comment type="subcellular location">
    <subcellularLocation>
        <location evidence="1">Cell membrane</location>
        <topology evidence="1">Single-pass membrane protein</topology>
    </subcellularLocation>
</comment>
<evidence type="ECO:0000256" key="3">
    <source>
        <dbReference type="ARBA" id="ARBA00012513"/>
    </source>
</evidence>
<keyword evidence="5" id="KW-0723">Serine/threonine-protein kinase</keyword>
<dbReference type="EMBL" id="LRBV02000004">
    <property type="status" value="NOT_ANNOTATED_CDS"/>
    <property type="molecule type" value="Genomic_DNA"/>
</dbReference>
<feature type="signal peptide" evidence="23">
    <location>
        <begin position="1"/>
        <end position="31"/>
    </location>
</feature>
<dbReference type="Proteomes" id="UP000594261">
    <property type="component" value="Chromosome 4"/>
</dbReference>
<dbReference type="PROSITE" id="PS00107">
    <property type="entry name" value="PROTEIN_KINASE_ATP"/>
    <property type="match status" value="1"/>
</dbReference>
<dbReference type="SUPFAM" id="SSF52047">
    <property type="entry name" value="RNI-like"/>
    <property type="match status" value="1"/>
</dbReference>
<protein>
    <recommendedName>
        <fullName evidence="3">non-specific serine/threonine protein kinase</fullName>
        <ecNumber evidence="3">2.7.11.1</ecNumber>
    </recommendedName>
</protein>
<dbReference type="EC" id="2.7.11.1" evidence="3"/>
<gene>
    <name evidence="25" type="primary">LOC115984167</name>
</gene>
<evidence type="ECO:0000259" key="24">
    <source>
        <dbReference type="PROSITE" id="PS50011"/>
    </source>
</evidence>
<dbReference type="SMART" id="SM00365">
    <property type="entry name" value="LRR_SD22"/>
    <property type="match status" value="9"/>
</dbReference>
<dbReference type="Pfam" id="PF00560">
    <property type="entry name" value="LRR_1"/>
    <property type="match status" value="7"/>
</dbReference>
<feature type="chain" id="PRO_5029677887" description="non-specific serine/threonine protein kinase" evidence="23">
    <location>
        <begin position="32"/>
        <end position="1118"/>
    </location>
</feature>
<feature type="transmembrane region" description="Helical" evidence="22">
    <location>
        <begin position="776"/>
        <end position="798"/>
    </location>
</feature>
<dbReference type="OrthoDB" id="676979at2759"/>
<feature type="domain" description="Protein kinase" evidence="24">
    <location>
        <begin position="835"/>
        <end position="1112"/>
    </location>
</feature>
<dbReference type="InterPro" id="IPR032675">
    <property type="entry name" value="LRR_dom_sf"/>
</dbReference>
<dbReference type="AlphaFoldDB" id="A0A7N2LG01"/>
<keyword evidence="7" id="KW-0433">Leucine-rich repeat</keyword>
<evidence type="ECO:0000256" key="7">
    <source>
        <dbReference type="ARBA" id="ARBA00022614"/>
    </source>
</evidence>
<keyword evidence="11" id="KW-0677">Repeat</keyword>
<dbReference type="PROSITE" id="PS00108">
    <property type="entry name" value="PROTEIN_KINASE_ST"/>
    <property type="match status" value="1"/>
</dbReference>